<feature type="transmembrane region" description="Helical" evidence="6">
    <location>
        <begin position="35"/>
        <end position="52"/>
    </location>
</feature>
<reference evidence="7 8" key="1">
    <citation type="submission" date="2019-04" db="EMBL/GenBank/DDBJ databases">
        <authorList>
            <person name="Jiang L."/>
        </authorList>
    </citation>
    <scope>NUCLEOTIDE SEQUENCE [LARGE SCALE GENOMIC DNA]</scope>
    <source>
        <strain evidence="7 8">YIM 131853</strain>
    </source>
</reference>
<dbReference type="PANTHER" id="PTHR30250:SF11">
    <property type="entry name" value="O-ANTIGEN TRANSPORTER-RELATED"/>
    <property type="match status" value="1"/>
</dbReference>
<sequence length="412" mass="41481">MTRVIFATVLSGVFTYVFLGTVSRSLDASQFDVFSIIWSVSLIIGFGLFLPVEQELSRLGGSGALPEAAGRAGVRIAAELALGTLVLLGIAAPLLVGNGVAVQVVLLSGALVVVSAVQFTARGYLLAGGRLKRYADVLTVDSILRVMLALVVALTIGRGLPADAALFAIGLAVAILLAHLPVLGGLRAVPGTRAPIPVVRAAVISLVGGTLSAQVLLNVGPLLIGALSETAGAAGAFQATFSVARIPLFMLVPLQAALVAPLAAQVAAGRTSEMIRLMLTIAGAIAGLAIVGAAVAGWLGPWIIGLVFGQGRALAAPLVALLVAGVFVHVGLVVSTQALIGAGRHRQASTAWIAAVLVFAATVLILRPSIGIVPSVSVAFAGGSLIGWGVGLLSLVAAGRAHRASRGDHPGR</sequence>
<feature type="transmembrane region" description="Helical" evidence="6">
    <location>
        <begin position="319"/>
        <end position="340"/>
    </location>
</feature>
<evidence type="ECO:0000256" key="5">
    <source>
        <dbReference type="ARBA" id="ARBA00023136"/>
    </source>
</evidence>
<organism evidence="7 8">
    <name type="scientific">Naasia lichenicola</name>
    <dbReference type="NCBI Taxonomy" id="2565933"/>
    <lineage>
        <taxon>Bacteria</taxon>
        <taxon>Bacillati</taxon>
        <taxon>Actinomycetota</taxon>
        <taxon>Actinomycetes</taxon>
        <taxon>Micrococcales</taxon>
        <taxon>Microbacteriaceae</taxon>
        <taxon>Naasia</taxon>
    </lineage>
</organism>
<name>A0A4S4FN00_9MICO</name>
<proteinExistence type="predicted"/>
<dbReference type="OrthoDB" id="5241534at2"/>
<dbReference type="Proteomes" id="UP000309133">
    <property type="component" value="Unassembled WGS sequence"/>
</dbReference>
<feature type="transmembrane region" description="Helical" evidence="6">
    <location>
        <begin position="276"/>
        <end position="299"/>
    </location>
</feature>
<dbReference type="PANTHER" id="PTHR30250">
    <property type="entry name" value="PST FAMILY PREDICTED COLANIC ACID TRANSPORTER"/>
    <property type="match status" value="1"/>
</dbReference>
<evidence type="ECO:0000313" key="8">
    <source>
        <dbReference type="Proteomes" id="UP000309133"/>
    </source>
</evidence>
<dbReference type="InterPro" id="IPR050833">
    <property type="entry name" value="Poly_Biosynth_Transport"/>
</dbReference>
<evidence type="ECO:0000256" key="3">
    <source>
        <dbReference type="ARBA" id="ARBA00022692"/>
    </source>
</evidence>
<evidence type="ECO:0000313" key="7">
    <source>
        <dbReference type="EMBL" id="THG30835.1"/>
    </source>
</evidence>
<keyword evidence="3 6" id="KW-0812">Transmembrane</keyword>
<evidence type="ECO:0008006" key="9">
    <source>
        <dbReference type="Google" id="ProtNLM"/>
    </source>
</evidence>
<comment type="subcellular location">
    <subcellularLocation>
        <location evidence="1">Cell membrane</location>
        <topology evidence="1">Multi-pass membrane protein</topology>
    </subcellularLocation>
</comment>
<gene>
    <name evidence="7" type="ORF">E6C64_09360</name>
</gene>
<keyword evidence="4 6" id="KW-1133">Transmembrane helix</keyword>
<dbReference type="GO" id="GO:0005886">
    <property type="term" value="C:plasma membrane"/>
    <property type="evidence" value="ECO:0007669"/>
    <property type="project" value="UniProtKB-SubCell"/>
</dbReference>
<feature type="transmembrane region" description="Helical" evidence="6">
    <location>
        <begin position="100"/>
        <end position="121"/>
    </location>
</feature>
<feature type="transmembrane region" description="Helical" evidence="6">
    <location>
        <begin position="244"/>
        <end position="264"/>
    </location>
</feature>
<feature type="transmembrane region" description="Helical" evidence="6">
    <location>
        <begin position="198"/>
        <end position="224"/>
    </location>
</feature>
<evidence type="ECO:0000256" key="6">
    <source>
        <dbReference type="SAM" id="Phobius"/>
    </source>
</evidence>
<keyword evidence="8" id="KW-1185">Reference proteome</keyword>
<feature type="transmembrane region" description="Helical" evidence="6">
    <location>
        <begin position="166"/>
        <end position="186"/>
    </location>
</feature>
<protein>
    <recommendedName>
        <fullName evidence="9">Polysaccharide biosynthesis protein</fullName>
    </recommendedName>
</protein>
<keyword evidence="5 6" id="KW-0472">Membrane</keyword>
<dbReference type="RefSeq" id="WP_136427248.1">
    <property type="nucleotide sequence ID" value="NZ_SSSM01000004.1"/>
</dbReference>
<dbReference type="AlphaFoldDB" id="A0A4S4FN00"/>
<evidence type="ECO:0000256" key="2">
    <source>
        <dbReference type="ARBA" id="ARBA00022475"/>
    </source>
</evidence>
<evidence type="ECO:0000256" key="1">
    <source>
        <dbReference type="ARBA" id="ARBA00004651"/>
    </source>
</evidence>
<feature type="transmembrane region" description="Helical" evidence="6">
    <location>
        <begin position="72"/>
        <end position="94"/>
    </location>
</feature>
<evidence type="ECO:0000256" key="4">
    <source>
        <dbReference type="ARBA" id="ARBA00022989"/>
    </source>
</evidence>
<accession>A0A4S4FN00</accession>
<keyword evidence="2" id="KW-1003">Cell membrane</keyword>
<dbReference type="EMBL" id="SSSM01000004">
    <property type="protein sequence ID" value="THG30835.1"/>
    <property type="molecule type" value="Genomic_DNA"/>
</dbReference>
<feature type="transmembrane region" description="Helical" evidence="6">
    <location>
        <begin position="142"/>
        <end position="160"/>
    </location>
</feature>
<feature type="transmembrane region" description="Helical" evidence="6">
    <location>
        <begin position="376"/>
        <end position="398"/>
    </location>
</feature>
<comment type="caution">
    <text evidence="7">The sequence shown here is derived from an EMBL/GenBank/DDBJ whole genome shotgun (WGS) entry which is preliminary data.</text>
</comment>
<feature type="transmembrane region" description="Helical" evidence="6">
    <location>
        <begin position="352"/>
        <end position="370"/>
    </location>
</feature>